<evidence type="ECO:0000256" key="3">
    <source>
        <dbReference type="SAM" id="SignalP"/>
    </source>
</evidence>
<keyword evidence="3" id="KW-0732">Signal</keyword>
<feature type="compositionally biased region" description="Basic and acidic residues" evidence="2">
    <location>
        <begin position="260"/>
        <end position="275"/>
    </location>
</feature>
<protein>
    <recommendedName>
        <fullName evidence="6">Tetratricopeptide repeat protein</fullName>
    </recommendedName>
</protein>
<dbReference type="InterPro" id="IPR019734">
    <property type="entry name" value="TPR_rpt"/>
</dbReference>
<keyword evidence="1" id="KW-0802">TPR repeat</keyword>
<sequence length="296" mass="31909">MTLRRPLALALAALATGFSPFQAEQKDVRDGNERLAGGDPAAALRRYDAAEQAIGPRAQIEYDRGNALYRLGRHAEARDAWRRALDRGAGALGTMALQNVGNALAAMGDRDGAIAAYTEALRADPANEDARFDLEVLLRKKDAASDAPKPQGQGAEKQAKKGGKPDEPQDGKDGAKPSPEPRQGQDGQEKKKEEPAEAQRGEKPEQQQQQPQPGQQGQEPRETPADATPGDGTPRDGTEPADATARDDRRGGRPAPLSRQEAEKLLDALRARERNMPIAPGRTRKDGRRADAAKDW</sequence>
<evidence type="ECO:0000256" key="1">
    <source>
        <dbReference type="PROSITE-ProRule" id="PRU00339"/>
    </source>
</evidence>
<dbReference type="Pfam" id="PF13424">
    <property type="entry name" value="TPR_12"/>
    <property type="match status" value="1"/>
</dbReference>
<feature type="compositionally biased region" description="Basic and acidic residues" evidence="2">
    <location>
        <begin position="187"/>
        <end position="205"/>
    </location>
</feature>
<dbReference type="RefSeq" id="WP_248360415.1">
    <property type="nucleotide sequence ID" value="NZ_AP025591.1"/>
</dbReference>
<dbReference type="Proteomes" id="UP001162891">
    <property type="component" value="Chromosome"/>
</dbReference>
<feature type="signal peptide" evidence="3">
    <location>
        <begin position="1"/>
        <end position="23"/>
    </location>
</feature>
<feature type="repeat" description="TPR" evidence="1">
    <location>
        <begin position="94"/>
        <end position="127"/>
    </location>
</feature>
<feature type="compositionally biased region" description="Basic and acidic residues" evidence="2">
    <location>
        <begin position="233"/>
        <end position="251"/>
    </location>
</feature>
<evidence type="ECO:0000313" key="4">
    <source>
        <dbReference type="EMBL" id="BDG02727.1"/>
    </source>
</evidence>
<feature type="compositionally biased region" description="Low complexity" evidence="2">
    <location>
        <begin position="206"/>
        <end position="218"/>
    </location>
</feature>
<keyword evidence="5" id="KW-1185">Reference proteome</keyword>
<dbReference type="EMBL" id="AP025591">
    <property type="protein sequence ID" value="BDG02727.1"/>
    <property type="molecule type" value="Genomic_DNA"/>
</dbReference>
<dbReference type="Gene3D" id="1.25.40.10">
    <property type="entry name" value="Tetratricopeptide repeat domain"/>
    <property type="match status" value="1"/>
</dbReference>
<organism evidence="4 5">
    <name type="scientific">Anaeromyxobacter oryzae</name>
    <dbReference type="NCBI Taxonomy" id="2918170"/>
    <lineage>
        <taxon>Bacteria</taxon>
        <taxon>Pseudomonadati</taxon>
        <taxon>Myxococcota</taxon>
        <taxon>Myxococcia</taxon>
        <taxon>Myxococcales</taxon>
        <taxon>Cystobacterineae</taxon>
        <taxon>Anaeromyxobacteraceae</taxon>
        <taxon>Anaeromyxobacter</taxon>
    </lineage>
</organism>
<feature type="region of interest" description="Disordered" evidence="2">
    <location>
        <begin position="142"/>
        <end position="296"/>
    </location>
</feature>
<gene>
    <name evidence="4" type="ORF">AMOR_17230</name>
</gene>
<dbReference type="SUPFAM" id="SSF48452">
    <property type="entry name" value="TPR-like"/>
    <property type="match status" value="1"/>
</dbReference>
<dbReference type="SMART" id="SM00028">
    <property type="entry name" value="TPR"/>
    <property type="match status" value="2"/>
</dbReference>
<feature type="chain" id="PRO_5047082844" description="Tetratricopeptide repeat protein" evidence="3">
    <location>
        <begin position="24"/>
        <end position="296"/>
    </location>
</feature>
<evidence type="ECO:0000313" key="5">
    <source>
        <dbReference type="Proteomes" id="UP001162891"/>
    </source>
</evidence>
<dbReference type="InterPro" id="IPR011990">
    <property type="entry name" value="TPR-like_helical_dom_sf"/>
</dbReference>
<accession>A0ABM7WTD8</accession>
<name>A0ABM7WTD8_9BACT</name>
<feature type="compositionally biased region" description="Basic and acidic residues" evidence="2">
    <location>
        <begin position="157"/>
        <end position="175"/>
    </location>
</feature>
<reference evidence="5" key="1">
    <citation type="journal article" date="2022" name="Int. J. Syst. Evol. Microbiol.">
        <title>Anaeromyxobacter oryzae sp. nov., Anaeromyxobacter diazotrophicus sp. nov. and Anaeromyxobacter paludicola sp. nov., isolated from paddy soils.</title>
        <authorList>
            <person name="Itoh H."/>
            <person name="Xu Z."/>
            <person name="Mise K."/>
            <person name="Masuda Y."/>
            <person name="Ushijima N."/>
            <person name="Hayakawa C."/>
            <person name="Shiratori Y."/>
            <person name="Senoo K."/>
        </authorList>
    </citation>
    <scope>NUCLEOTIDE SEQUENCE [LARGE SCALE GENOMIC DNA]</scope>
    <source>
        <strain evidence="5">Red232</strain>
    </source>
</reference>
<evidence type="ECO:0008006" key="6">
    <source>
        <dbReference type="Google" id="ProtNLM"/>
    </source>
</evidence>
<proteinExistence type="predicted"/>
<evidence type="ECO:0000256" key="2">
    <source>
        <dbReference type="SAM" id="MobiDB-lite"/>
    </source>
</evidence>
<dbReference type="PROSITE" id="PS50005">
    <property type="entry name" value="TPR"/>
    <property type="match status" value="1"/>
</dbReference>